<evidence type="ECO:0000256" key="3">
    <source>
        <dbReference type="ARBA" id="ARBA00022553"/>
    </source>
</evidence>
<dbReference type="GO" id="GO:0004673">
    <property type="term" value="F:protein histidine kinase activity"/>
    <property type="evidence" value="ECO:0007669"/>
    <property type="project" value="UniProtKB-EC"/>
</dbReference>
<proteinExistence type="predicted"/>
<dbReference type="FunFam" id="3.40.50.2300:FF:000121">
    <property type="entry name" value="Sensor histidine kinase RcsC"/>
    <property type="match status" value="1"/>
</dbReference>
<dbReference type="SUPFAM" id="SSF52172">
    <property type="entry name" value="CheY-like"/>
    <property type="match status" value="1"/>
</dbReference>
<dbReference type="Gene3D" id="3.40.50.2300">
    <property type="match status" value="1"/>
</dbReference>
<dbReference type="PANTHER" id="PTHR44591:SF3">
    <property type="entry name" value="RESPONSE REGULATORY DOMAIN-CONTAINING PROTEIN"/>
    <property type="match status" value="1"/>
</dbReference>
<dbReference type="EC" id="2.7.13.3" evidence="2"/>
<dbReference type="InterPro" id="IPR011006">
    <property type="entry name" value="CheY-like_superfamily"/>
</dbReference>
<dbReference type="Pfam" id="PF00072">
    <property type="entry name" value="Response_reg"/>
    <property type="match status" value="1"/>
</dbReference>
<evidence type="ECO:0000256" key="1">
    <source>
        <dbReference type="ARBA" id="ARBA00000085"/>
    </source>
</evidence>
<dbReference type="Proteomes" id="UP000320496">
    <property type="component" value="Chromosome"/>
</dbReference>
<feature type="domain" description="Response regulatory" evidence="10">
    <location>
        <begin position="11"/>
        <end position="127"/>
    </location>
</feature>
<dbReference type="RefSeq" id="WP_145369924.1">
    <property type="nucleotide sequence ID" value="NZ_CP036275.1"/>
</dbReference>
<dbReference type="InterPro" id="IPR050595">
    <property type="entry name" value="Bact_response_regulator"/>
</dbReference>
<keyword evidence="3 9" id="KW-0597">Phosphoprotein</keyword>
<feature type="modified residue" description="4-aspartylphosphate" evidence="9">
    <location>
        <position position="60"/>
    </location>
</feature>
<evidence type="ECO:0000313" key="12">
    <source>
        <dbReference type="Proteomes" id="UP000320496"/>
    </source>
</evidence>
<comment type="catalytic activity">
    <reaction evidence="1">
        <text>ATP + protein L-histidine = ADP + protein N-phospho-L-histidine.</text>
        <dbReference type="EC" id="2.7.13.3"/>
    </reaction>
</comment>
<dbReference type="GO" id="GO:0000160">
    <property type="term" value="P:phosphorelay signal transduction system"/>
    <property type="evidence" value="ECO:0007669"/>
    <property type="project" value="UniProtKB-KW"/>
</dbReference>
<gene>
    <name evidence="11" type="primary">pleD_2</name>
    <name evidence="11" type="ORF">Mal4_29940</name>
</gene>
<organism evidence="11 12">
    <name type="scientific">Maioricimonas rarisocia</name>
    <dbReference type="NCBI Taxonomy" id="2528026"/>
    <lineage>
        <taxon>Bacteria</taxon>
        <taxon>Pseudomonadati</taxon>
        <taxon>Planctomycetota</taxon>
        <taxon>Planctomycetia</taxon>
        <taxon>Planctomycetales</taxon>
        <taxon>Planctomycetaceae</taxon>
        <taxon>Maioricimonas</taxon>
    </lineage>
</organism>
<sequence>MTDAGSTSSDRILIADDNQQNRELLEAYLADDGHDIFMATDGVETIDMAVSEQPDLILLDIMMPKLSGYEVCQQLKQDERTRDIPVLMVTALKEMGDIERAVAAGADDFLTKPVHRIELKTRVRSLLRVRHLTNERDRLLAYLAEVEQPPASRRSGTP</sequence>
<dbReference type="GO" id="GO:0005524">
    <property type="term" value="F:ATP binding"/>
    <property type="evidence" value="ECO:0007669"/>
    <property type="project" value="UniProtKB-KW"/>
</dbReference>
<dbReference type="OrthoDB" id="9800897at2"/>
<evidence type="ECO:0000256" key="9">
    <source>
        <dbReference type="PROSITE-ProRule" id="PRU00169"/>
    </source>
</evidence>
<evidence type="ECO:0000256" key="4">
    <source>
        <dbReference type="ARBA" id="ARBA00022679"/>
    </source>
</evidence>
<keyword evidence="5" id="KW-0547">Nucleotide-binding</keyword>
<keyword evidence="7" id="KW-0067">ATP-binding</keyword>
<dbReference type="EMBL" id="CP036275">
    <property type="protein sequence ID" value="QDU38664.1"/>
    <property type="molecule type" value="Genomic_DNA"/>
</dbReference>
<dbReference type="InterPro" id="IPR001789">
    <property type="entry name" value="Sig_transdc_resp-reg_receiver"/>
</dbReference>
<dbReference type="PANTHER" id="PTHR44591">
    <property type="entry name" value="STRESS RESPONSE REGULATOR PROTEIN 1"/>
    <property type="match status" value="1"/>
</dbReference>
<keyword evidence="6" id="KW-0418">Kinase</keyword>
<dbReference type="PROSITE" id="PS50110">
    <property type="entry name" value="RESPONSE_REGULATORY"/>
    <property type="match status" value="1"/>
</dbReference>
<name>A0A517Z856_9PLAN</name>
<reference evidence="11 12" key="1">
    <citation type="submission" date="2019-02" db="EMBL/GenBank/DDBJ databases">
        <title>Deep-cultivation of Planctomycetes and their phenomic and genomic characterization uncovers novel biology.</title>
        <authorList>
            <person name="Wiegand S."/>
            <person name="Jogler M."/>
            <person name="Boedeker C."/>
            <person name="Pinto D."/>
            <person name="Vollmers J."/>
            <person name="Rivas-Marin E."/>
            <person name="Kohn T."/>
            <person name="Peeters S.H."/>
            <person name="Heuer A."/>
            <person name="Rast P."/>
            <person name="Oberbeckmann S."/>
            <person name="Bunk B."/>
            <person name="Jeske O."/>
            <person name="Meyerdierks A."/>
            <person name="Storesund J.E."/>
            <person name="Kallscheuer N."/>
            <person name="Luecker S."/>
            <person name="Lage O.M."/>
            <person name="Pohl T."/>
            <person name="Merkel B.J."/>
            <person name="Hornburger P."/>
            <person name="Mueller R.-W."/>
            <person name="Bruemmer F."/>
            <person name="Labrenz M."/>
            <person name="Spormann A.M."/>
            <person name="Op den Camp H."/>
            <person name="Overmann J."/>
            <person name="Amann R."/>
            <person name="Jetten M.S.M."/>
            <person name="Mascher T."/>
            <person name="Medema M.H."/>
            <person name="Devos D.P."/>
            <person name="Kaster A.-K."/>
            <person name="Ovreas L."/>
            <person name="Rohde M."/>
            <person name="Galperin M.Y."/>
            <person name="Jogler C."/>
        </authorList>
    </citation>
    <scope>NUCLEOTIDE SEQUENCE [LARGE SCALE GENOMIC DNA]</scope>
    <source>
        <strain evidence="11 12">Mal4</strain>
    </source>
</reference>
<protein>
    <recommendedName>
        <fullName evidence="2">histidine kinase</fullName>
        <ecNumber evidence="2">2.7.13.3</ecNumber>
    </recommendedName>
</protein>
<dbReference type="KEGG" id="mri:Mal4_29940"/>
<keyword evidence="4" id="KW-0808">Transferase</keyword>
<keyword evidence="8" id="KW-0902">Two-component regulatory system</keyword>
<evidence type="ECO:0000256" key="7">
    <source>
        <dbReference type="ARBA" id="ARBA00022840"/>
    </source>
</evidence>
<dbReference type="AlphaFoldDB" id="A0A517Z856"/>
<accession>A0A517Z856</accession>
<evidence type="ECO:0000256" key="8">
    <source>
        <dbReference type="ARBA" id="ARBA00023012"/>
    </source>
</evidence>
<dbReference type="SMART" id="SM00448">
    <property type="entry name" value="REC"/>
    <property type="match status" value="1"/>
</dbReference>
<keyword evidence="12" id="KW-1185">Reference proteome</keyword>
<evidence type="ECO:0000256" key="2">
    <source>
        <dbReference type="ARBA" id="ARBA00012438"/>
    </source>
</evidence>
<evidence type="ECO:0000256" key="6">
    <source>
        <dbReference type="ARBA" id="ARBA00022777"/>
    </source>
</evidence>
<evidence type="ECO:0000259" key="10">
    <source>
        <dbReference type="PROSITE" id="PS50110"/>
    </source>
</evidence>
<evidence type="ECO:0000313" key="11">
    <source>
        <dbReference type="EMBL" id="QDU38664.1"/>
    </source>
</evidence>
<evidence type="ECO:0000256" key="5">
    <source>
        <dbReference type="ARBA" id="ARBA00022741"/>
    </source>
</evidence>